<dbReference type="AlphaFoldDB" id="A0A0W0Z6M3"/>
<keyword evidence="3" id="KW-1185">Reference proteome</keyword>
<feature type="region of interest" description="Disordered" evidence="1">
    <location>
        <begin position="193"/>
        <end position="213"/>
    </location>
</feature>
<evidence type="ECO:0000256" key="1">
    <source>
        <dbReference type="SAM" id="MobiDB-lite"/>
    </source>
</evidence>
<reference evidence="2 3" key="1">
    <citation type="submission" date="2015-11" db="EMBL/GenBank/DDBJ databases">
        <title>Genomic analysis of 38 Legionella species identifies large and diverse effector repertoires.</title>
        <authorList>
            <person name="Burstein D."/>
            <person name="Amaro F."/>
            <person name="Zusman T."/>
            <person name="Lifshitz Z."/>
            <person name="Cohen O."/>
            <person name="Gilbert J.A."/>
            <person name="Pupko T."/>
            <person name="Shuman H.A."/>
            <person name="Segal G."/>
        </authorList>
    </citation>
    <scope>NUCLEOTIDE SEQUENCE [LARGE SCALE GENOMIC DNA]</scope>
    <source>
        <strain evidence="2 3">Mt.St.Helens-9</strain>
    </source>
</reference>
<name>A0A0W0Z6M3_LEGSP</name>
<organism evidence="2 3">
    <name type="scientific">Legionella spiritensis</name>
    <dbReference type="NCBI Taxonomy" id="452"/>
    <lineage>
        <taxon>Bacteria</taxon>
        <taxon>Pseudomonadati</taxon>
        <taxon>Pseudomonadota</taxon>
        <taxon>Gammaproteobacteria</taxon>
        <taxon>Legionellales</taxon>
        <taxon>Legionellaceae</taxon>
        <taxon>Legionella</taxon>
    </lineage>
</organism>
<protein>
    <submittedName>
        <fullName evidence="2">Uncharacterized protein</fullName>
    </submittedName>
</protein>
<feature type="region of interest" description="Disordered" evidence="1">
    <location>
        <begin position="151"/>
        <end position="177"/>
    </location>
</feature>
<proteinExistence type="predicted"/>
<sequence length="213" mass="24526">MAKAFTHLCGKINVSLFDDTITVYLNYASLDSNRRALFFKQVDAIREQLRHFFTSQVVELGVTRFVQRYHVDHERYHQDDFDRRFRHYHAQFGHTIDAKKLDQILSALEQYKLITMEERTVFMAAYNEANAIPEGLEHNDQTRLVSPAISEATGQQPFKKSSISHEKTPSGQTAESSEVGIVSRFLRFFTSYTTKEPEGSPKGRETLSTGRNI</sequence>
<gene>
    <name evidence="2" type="ORF">Lspi_0927</name>
</gene>
<dbReference type="PATRIC" id="fig|452.5.peg.1012"/>
<accession>A0A0W0Z6M3</accession>
<dbReference type="OrthoDB" id="5650620at2"/>
<evidence type="ECO:0000313" key="2">
    <source>
        <dbReference type="EMBL" id="KTD64760.1"/>
    </source>
</evidence>
<dbReference type="RefSeq" id="WP_058482863.1">
    <property type="nucleotide sequence ID" value="NZ_CAAAII010000002.1"/>
</dbReference>
<feature type="compositionally biased region" description="Basic and acidic residues" evidence="1">
    <location>
        <begin position="195"/>
        <end position="205"/>
    </location>
</feature>
<comment type="caution">
    <text evidence="2">The sequence shown here is derived from an EMBL/GenBank/DDBJ whole genome shotgun (WGS) entry which is preliminary data.</text>
</comment>
<dbReference type="EMBL" id="LNYX01000012">
    <property type="protein sequence ID" value="KTD64760.1"/>
    <property type="molecule type" value="Genomic_DNA"/>
</dbReference>
<dbReference type="Proteomes" id="UP000054877">
    <property type="component" value="Unassembled WGS sequence"/>
</dbReference>
<feature type="compositionally biased region" description="Polar residues" evidence="1">
    <location>
        <begin position="152"/>
        <end position="161"/>
    </location>
</feature>
<evidence type="ECO:0000313" key="3">
    <source>
        <dbReference type="Proteomes" id="UP000054877"/>
    </source>
</evidence>